<protein>
    <submittedName>
        <fullName evidence="9">Biopolymer transporter ExbD</fullName>
    </submittedName>
</protein>
<evidence type="ECO:0000256" key="3">
    <source>
        <dbReference type="ARBA" id="ARBA00022475"/>
    </source>
</evidence>
<comment type="caution">
    <text evidence="9">The sequence shown here is derived from an EMBL/GenBank/DDBJ whole genome shotgun (WGS) entry which is preliminary data.</text>
</comment>
<dbReference type="EMBL" id="JAAGNX010000002">
    <property type="protein sequence ID" value="NDV62252.1"/>
    <property type="molecule type" value="Genomic_DNA"/>
</dbReference>
<keyword evidence="10" id="KW-1185">Reference proteome</keyword>
<reference evidence="9 10" key="1">
    <citation type="submission" date="2020-02" db="EMBL/GenBank/DDBJ databases">
        <title>Albibacoteraceae fam. nov., the first described family within the subdivision 4 Verrucomicrobia.</title>
        <authorList>
            <person name="Xi F."/>
        </authorList>
    </citation>
    <scope>NUCLEOTIDE SEQUENCE [LARGE SCALE GENOMIC DNA]</scope>
    <source>
        <strain evidence="9 10">CK1056</strain>
    </source>
</reference>
<evidence type="ECO:0000256" key="7">
    <source>
        <dbReference type="RuleBase" id="RU003879"/>
    </source>
</evidence>
<feature type="region of interest" description="Disordered" evidence="8">
    <location>
        <begin position="37"/>
        <end position="58"/>
    </location>
</feature>
<keyword evidence="6" id="KW-0472">Membrane</keyword>
<keyword evidence="4 7" id="KW-0812">Transmembrane</keyword>
<dbReference type="GO" id="GO:0015031">
    <property type="term" value="P:protein transport"/>
    <property type="evidence" value="ECO:0007669"/>
    <property type="project" value="UniProtKB-KW"/>
</dbReference>
<keyword evidence="7" id="KW-0653">Protein transport</keyword>
<comment type="subcellular location">
    <subcellularLocation>
        <location evidence="1">Cell membrane</location>
        <topology evidence="1">Single-pass membrane protein</topology>
    </subcellularLocation>
    <subcellularLocation>
        <location evidence="7">Cell membrane</location>
        <topology evidence="7">Single-pass type II membrane protein</topology>
    </subcellularLocation>
</comment>
<evidence type="ECO:0000256" key="2">
    <source>
        <dbReference type="ARBA" id="ARBA00005811"/>
    </source>
</evidence>
<keyword evidence="7" id="KW-0813">Transport</keyword>
<gene>
    <name evidence="9" type="ORF">G0Q06_07315</name>
</gene>
<name>A0A6B2M1N4_9BACT</name>
<dbReference type="Pfam" id="PF02472">
    <property type="entry name" value="ExbD"/>
    <property type="match status" value="1"/>
</dbReference>
<evidence type="ECO:0000256" key="5">
    <source>
        <dbReference type="ARBA" id="ARBA00022989"/>
    </source>
</evidence>
<dbReference type="Proteomes" id="UP000478417">
    <property type="component" value="Unassembled WGS sequence"/>
</dbReference>
<organism evidence="9 10">
    <name type="scientific">Oceanipulchritudo coccoides</name>
    <dbReference type="NCBI Taxonomy" id="2706888"/>
    <lineage>
        <taxon>Bacteria</taxon>
        <taxon>Pseudomonadati</taxon>
        <taxon>Verrucomicrobiota</taxon>
        <taxon>Opitutia</taxon>
        <taxon>Puniceicoccales</taxon>
        <taxon>Oceanipulchritudinaceae</taxon>
        <taxon>Oceanipulchritudo</taxon>
    </lineage>
</organism>
<dbReference type="GO" id="GO:0022857">
    <property type="term" value="F:transmembrane transporter activity"/>
    <property type="evidence" value="ECO:0007669"/>
    <property type="project" value="InterPro"/>
</dbReference>
<dbReference type="AlphaFoldDB" id="A0A6B2M1N4"/>
<evidence type="ECO:0000313" key="9">
    <source>
        <dbReference type="EMBL" id="NDV62252.1"/>
    </source>
</evidence>
<dbReference type="InterPro" id="IPR003400">
    <property type="entry name" value="ExbD"/>
</dbReference>
<keyword evidence="5" id="KW-1133">Transmembrane helix</keyword>
<evidence type="ECO:0000256" key="6">
    <source>
        <dbReference type="ARBA" id="ARBA00023136"/>
    </source>
</evidence>
<comment type="similarity">
    <text evidence="2 7">Belongs to the ExbD/TolR family.</text>
</comment>
<keyword evidence="3" id="KW-1003">Cell membrane</keyword>
<evidence type="ECO:0000313" key="10">
    <source>
        <dbReference type="Proteomes" id="UP000478417"/>
    </source>
</evidence>
<dbReference type="RefSeq" id="WP_163963986.1">
    <property type="nucleotide sequence ID" value="NZ_JAAGNX010000002.1"/>
</dbReference>
<accession>A0A6B2M1N4</accession>
<proteinExistence type="inferred from homology"/>
<evidence type="ECO:0000256" key="1">
    <source>
        <dbReference type="ARBA" id="ARBA00004162"/>
    </source>
</evidence>
<evidence type="ECO:0000256" key="8">
    <source>
        <dbReference type="SAM" id="MobiDB-lite"/>
    </source>
</evidence>
<dbReference type="PANTHER" id="PTHR30558">
    <property type="entry name" value="EXBD MEMBRANE COMPONENT OF PMF-DRIVEN MACROMOLECULE IMPORT SYSTEM"/>
    <property type="match status" value="1"/>
</dbReference>
<sequence>MRKRTRRQEEPFQMAPMIDMVFLLLVFFMTVSTLAKDSRPETSLPVSETAQVPAEAPPRDVLTLIPDADSSRIFWYNKQVDGKALEGLLEKRGEGSELLLRGPPSLPWKFWKEIFEEIRTAGADEVVLGTFEN</sequence>
<dbReference type="GO" id="GO:0005886">
    <property type="term" value="C:plasma membrane"/>
    <property type="evidence" value="ECO:0007669"/>
    <property type="project" value="UniProtKB-SubCell"/>
</dbReference>
<dbReference type="PANTHER" id="PTHR30558:SF3">
    <property type="entry name" value="BIOPOLYMER TRANSPORT PROTEIN EXBD-RELATED"/>
    <property type="match status" value="1"/>
</dbReference>
<evidence type="ECO:0000256" key="4">
    <source>
        <dbReference type="ARBA" id="ARBA00022692"/>
    </source>
</evidence>